<dbReference type="GO" id="GO:0005737">
    <property type="term" value="C:cytoplasm"/>
    <property type="evidence" value="ECO:0007669"/>
    <property type="project" value="TreeGrafter"/>
</dbReference>
<dbReference type="EMBL" id="JACBNQ010000001">
    <property type="protein sequence ID" value="NYB72993.1"/>
    <property type="molecule type" value="Genomic_DNA"/>
</dbReference>
<proteinExistence type="inferred from homology"/>
<protein>
    <submittedName>
        <fullName evidence="3">ThiF family adenylyltransferase</fullName>
    </submittedName>
</protein>
<dbReference type="AlphaFoldDB" id="A0A974BH04"/>
<accession>A0A974BH04</accession>
<feature type="domain" description="THIF-type NAD/FAD binding fold" evidence="2">
    <location>
        <begin position="224"/>
        <end position="449"/>
    </location>
</feature>
<dbReference type="PANTHER" id="PTHR10953">
    <property type="entry name" value="UBIQUITIN-ACTIVATING ENZYME E1"/>
    <property type="match status" value="1"/>
</dbReference>
<reference evidence="3" key="1">
    <citation type="submission" date="2020-07" db="EMBL/GenBank/DDBJ databases">
        <title>Genomic analysis of a strain of Sedimentibacter Hydroxybenzoicus DSM7310.</title>
        <authorList>
            <person name="Ma S."/>
        </authorList>
    </citation>
    <scope>NUCLEOTIDE SEQUENCE</scope>
    <source>
        <strain evidence="3">DSM 7310</strain>
    </source>
</reference>
<evidence type="ECO:0000256" key="1">
    <source>
        <dbReference type="ARBA" id="ARBA00009919"/>
    </source>
</evidence>
<keyword evidence="4" id="KW-1185">Reference proteome</keyword>
<sequence length="458" mass="50445">MILSKEQINRYIRHIVMPEINVKGQEKLLESTVSVYGENTDNLTTAVLYLSAMGIGKILCHLKDDLGYDSLFYNAEDLNNDVSIEIINENFSADNADARVIIGSISFIKDVINKNEFVPTIISMVNGVNEWKGTLQAFIEPERLNEYIQFAGGGKCYNKEKNLLIASFSGALCSVECVKLILNIGKIHENLLMFDLLTMEFSNFNQDRYEAAICEFNIENNISLSKKEIIRKLNNSKVLIVGTGGLGSPAAIGLAVSGIGTIGLLDSDKVESSNLNRQILHSVSRIGAPKAESAKFFISNINHNTNIITHVLELNLENAEDTIREYDAVIAAVDNIQTRYIINDTSYLLKKPVIESGVLSFDGTNTTIIPGEGHCYRCLYPDVNTRGTTCTEAGILGAIPGVMGFIEAIELVKVIANIGVTLKNKILMFDGLEMEFNIINLEKNPNCNVCGKKDDLIS</sequence>
<gene>
    <name evidence="3" type="ORF">HZF24_02425</name>
</gene>
<dbReference type="Pfam" id="PF00899">
    <property type="entry name" value="ThiF"/>
    <property type="match status" value="1"/>
</dbReference>
<evidence type="ECO:0000313" key="3">
    <source>
        <dbReference type="EMBL" id="NYB72993.1"/>
    </source>
</evidence>
<dbReference type="InterPro" id="IPR045886">
    <property type="entry name" value="ThiF/MoeB/HesA"/>
</dbReference>
<dbReference type="Gene3D" id="3.40.50.720">
    <property type="entry name" value="NAD(P)-binding Rossmann-like Domain"/>
    <property type="match status" value="2"/>
</dbReference>
<name>A0A974BH04_SEDHY</name>
<comment type="similarity">
    <text evidence="1">Belongs to the HesA/MoeB/ThiF family.</text>
</comment>
<dbReference type="SUPFAM" id="SSF69572">
    <property type="entry name" value="Activating enzymes of the ubiquitin-like proteins"/>
    <property type="match status" value="2"/>
</dbReference>
<organism evidence="3 4">
    <name type="scientific">Sedimentibacter hydroxybenzoicus DSM 7310</name>
    <dbReference type="NCBI Taxonomy" id="1123245"/>
    <lineage>
        <taxon>Bacteria</taxon>
        <taxon>Bacillati</taxon>
        <taxon>Bacillota</taxon>
        <taxon>Tissierellia</taxon>
        <taxon>Sedimentibacter</taxon>
    </lineage>
</organism>
<dbReference type="CDD" id="cd00757">
    <property type="entry name" value="ThiF_MoeB_HesA_family"/>
    <property type="match status" value="1"/>
</dbReference>
<comment type="caution">
    <text evidence="3">The sequence shown here is derived from an EMBL/GenBank/DDBJ whole genome shotgun (WGS) entry which is preliminary data.</text>
</comment>
<keyword evidence="3" id="KW-0808">Transferase</keyword>
<dbReference type="GO" id="GO:0004792">
    <property type="term" value="F:thiosulfate-cyanide sulfurtransferase activity"/>
    <property type="evidence" value="ECO:0007669"/>
    <property type="project" value="TreeGrafter"/>
</dbReference>
<evidence type="ECO:0000259" key="2">
    <source>
        <dbReference type="Pfam" id="PF00899"/>
    </source>
</evidence>
<dbReference type="FunFam" id="3.40.50.720:FF:000080">
    <property type="entry name" value="Thiazole biosynthesis adenylyltransferase ThiF"/>
    <property type="match status" value="1"/>
</dbReference>
<keyword evidence="3" id="KW-0548">Nucleotidyltransferase</keyword>
<dbReference type="GO" id="GO:0016779">
    <property type="term" value="F:nucleotidyltransferase activity"/>
    <property type="evidence" value="ECO:0007669"/>
    <property type="project" value="UniProtKB-KW"/>
</dbReference>
<dbReference type="PANTHER" id="PTHR10953:SF102">
    <property type="entry name" value="ADENYLYLTRANSFERASE AND SULFURTRANSFERASE MOCS3"/>
    <property type="match status" value="1"/>
</dbReference>
<dbReference type="InterPro" id="IPR035985">
    <property type="entry name" value="Ubiquitin-activating_enz"/>
</dbReference>
<dbReference type="GO" id="GO:0008641">
    <property type="term" value="F:ubiquitin-like modifier activating enzyme activity"/>
    <property type="evidence" value="ECO:0007669"/>
    <property type="project" value="InterPro"/>
</dbReference>
<evidence type="ECO:0000313" key="4">
    <source>
        <dbReference type="Proteomes" id="UP000611629"/>
    </source>
</evidence>
<dbReference type="InterPro" id="IPR000594">
    <property type="entry name" value="ThiF_NAD_FAD-bd"/>
</dbReference>
<dbReference type="Proteomes" id="UP000611629">
    <property type="component" value="Unassembled WGS sequence"/>
</dbReference>
<dbReference type="RefSeq" id="WP_179236656.1">
    <property type="nucleotide sequence ID" value="NZ_JACBNQ010000001.1"/>
</dbReference>